<dbReference type="Pfam" id="PF13499">
    <property type="entry name" value="EF-hand_7"/>
    <property type="match status" value="1"/>
</dbReference>
<sequence length="651" mass="77013">MKSIRALYEKHRQLKLSIFLDINDFQRLFSKMSKSTSDYIFRKLVSFEQFLKDSKDQDTTTALNQDEDQNKVQKFQDTQSKDLKKKLCFYELLAGMIMMSYSEEHNKVRMLYVLFDFDNYQFLDKDEFVLLIMLTLEAWGRFTQTQYTSRHDLERVGKTIFSTRDGRISIIEVAEWLDLNKPFQQLMKSMNPTVQVHERTGTYLPLNKPKEHLIALSEIYLNKRITHSMNNYENLPSIQNQSKVPLKKDFDFQKQISRLGDSNYLLERSIINNTNNGNALKLKSMGKSESLPFLKIPNQKEQQPVNLFQKKKSRPPSIQRIIKDPSPIKNIQITDEDDAEFFKLTNIDFLEPPQTFRDRLIQNNQLNLDIPTEKTKRVKFGGQKNDFGSFVSQSQNSPRLRFTHSTFKNILTIVRFQYYVTKYKLQKGKTYSKQDILTFRKYFEKVNVSQTGYFSQQEYQQSIQDSELMKRLALSLYTFLDKDGDNKVSFEQLLYRTIPGMTNVHYKIFQKWINDEIIKEQKCMVNYKDQNSQRYDTNHAKELNFTQIKDFLYIFTQLDKNNDGMLSLDEVKGAFSGAFTPQQMEQYFQEYDKNNSRLLNIEEFLGMMSPRDHVITRNLMENQVASYVKKRTMGKVNVVKNLINKRQSAQL</sequence>
<dbReference type="SUPFAM" id="SSF47473">
    <property type="entry name" value="EF-hand"/>
    <property type="match status" value="2"/>
</dbReference>
<keyword evidence="1" id="KW-0106">Calcium</keyword>
<dbReference type="Gene3D" id="1.10.238.10">
    <property type="entry name" value="EF-hand"/>
    <property type="match status" value="2"/>
</dbReference>
<evidence type="ECO:0000259" key="2">
    <source>
        <dbReference type="PROSITE" id="PS50222"/>
    </source>
</evidence>
<dbReference type="EMBL" id="CCKQ01004531">
    <property type="protein sequence ID" value="CDW75685.1"/>
    <property type="molecule type" value="Genomic_DNA"/>
</dbReference>
<feature type="domain" description="EF-hand" evidence="2">
    <location>
        <begin position="546"/>
        <end position="581"/>
    </location>
</feature>
<dbReference type="InParanoid" id="A0A078A0L1"/>
<dbReference type="InterPro" id="IPR002048">
    <property type="entry name" value="EF_hand_dom"/>
</dbReference>
<dbReference type="PROSITE" id="PS00018">
    <property type="entry name" value="EF_HAND_1"/>
    <property type="match status" value="2"/>
</dbReference>
<dbReference type="SMART" id="SM00054">
    <property type="entry name" value="EFh"/>
    <property type="match status" value="3"/>
</dbReference>
<proteinExistence type="predicted"/>
<dbReference type="PROSITE" id="PS50222">
    <property type="entry name" value="EF_HAND_2"/>
    <property type="match status" value="2"/>
</dbReference>
<gene>
    <name evidence="3" type="primary">Contig1293.g1414</name>
    <name evidence="3" type="ORF">STYLEM_4678</name>
</gene>
<name>A0A078A0L1_STYLE</name>
<dbReference type="InterPro" id="IPR011992">
    <property type="entry name" value="EF-hand-dom_pair"/>
</dbReference>
<dbReference type="InterPro" id="IPR018247">
    <property type="entry name" value="EF_Hand_1_Ca_BS"/>
</dbReference>
<reference evidence="3 4" key="1">
    <citation type="submission" date="2014-06" db="EMBL/GenBank/DDBJ databases">
        <authorList>
            <person name="Swart Estienne"/>
        </authorList>
    </citation>
    <scope>NUCLEOTIDE SEQUENCE [LARGE SCALE GENOMIC DNA]</scope>
    <source>
        <strain evidence="3 4">130c</strain>
    </source>
</reference>
<dbReference type="AlphaFoldDB" id="A0A078A0L1"/>
<evidence type="ECO:0000313" key="4">
    <source>
        <dbReference type="Proteomes" id="UP000039865"/>
    </source>
</evidence>
<evidence type="ECO:0000313" key="3">
    <source>
        <dbReference type="EMBL" id="CDW75685.1"/>
    </source>
</evidence>
<evidence type="ECO:0000256" key="1">
    <source>
        <dbReference type="ARBA" id="ARBA00022837"/>
    </source>
</evidence>
<dbReference type="CDD" id="cd00051">
    <property type="entry name" value="EFh"/>
    <property type="match status" value="1"/>
</dbReference>
<dbReference type="OMA" id="QHDNDKD"/>
<keyword evidence="4" id="KW-1185">Reference proteome</keyword>
<feature type="domain" description="EF-hand" evidence="2">
    <location>
        <begin position="582"/>
        <end position="614"/>
    </location>
</feature>
<protein>
    <submittedName>
        <fullName evidence="3">Ef hand family protein</fullName>
    </submittedName>
</protein>
<dbReference type="Proteomes" id="UP000039865">
    <property type="component" value="Unassembled WGS sequence"/>
</dbReference>
<accession>A0A078A0L1</accession>
<dbReference type="GO" id="GO:0005509">
    <property type="term" value="F:calcium ion binding"/>
    <property type="evidence" value="ECO:0007669"/>
    <property type="project" value="InterPro"/>
</dbReference>
<organism evidence="3 4">
    <name type="scientific">Stylonychia lemnae</name>
    <name type="common">Ciliate</name>
    <dbReference type="NCBI Taxonomy" id="5949"/>
    <lineage>
        <taxon>Eukaryota</taxon>
        <taxon>Sar</taxon>
        <taxon>Alveolata</taxon>
        <taxon>Ciliophora</taxon>
        <taxon>Intramacronucleata</taxon>
        <taxon>Spirotrichea</taxon>
        <taxon>Stichotrichia</taxon>
        <taxon>Sporadotrichida</taxon>
        <taxon>Oxytrichidae</taxon>
        <taxon>Stylonychinae</taxon>
        <taxon>Stylonychia</taxon>
    </lineage>
</organism>
<dbReference type="OrthoDB" id="291305at2759"/>